<organism evidence="1 2">
    <name type="scientific">Mucilaginibacter dorajii</name>
    <dbReference type="NCBI Taxonomy" id="692994"/>
    <lineage>
        <taxon>Bacteria</taxon>
        <taxon>Pseudomonadati</taxon>
        <taxon>Bacteroidota</taxon>
        <taxon>Sphingobacteriia</taxon>
        <taxon>Sphingobacteriales</taxon>
        <taxon>Sphingobacteriaceae</taxon>
        <taxon>Mucilaginibacter</taxon>
    </lineage>
</organism>
<gene>
    <name evidence="1" type="ORF">GCM10022210_06440</name>
</gene>
<evidence type="ECO:0000313" key="2">
    <source>
        <dbReference type="Proteomes" id="UP001500742"/>
    </source>
</evidence>
<dbReference type="Proteomes" id="UP001500742">
    <property type="component" value="Unassembled WGS sequence"/>
</dbReference>
<proteinExistence type="predicted"/>
<keyword evidence="2" id="KW-1185">Reference proteome</keyword>
<name>A0ABP7P942_9SPHI</name>
<protein>
    <submittedName>
        <fullName evidence="1">Uncharacterized protein</fullName>
    </submittedName>
</protein>
<accession>A0ABP7P942</accession>
<dbReference type="EMBL" id="BAAAZC010000006">
    <property type="protein sequence ID" value="GAA3961321.1"/>
    <property type="molecule type" value="Genomic_DNA"/>
</dbReference>
<reference evidence="2" key="1">
    <citation type="journal article" date="2019" name="Int. J. Syst. Evol. Microbiol.">
        <title>The Global Catalogue of Microorganisms (GCM) 10K type strain sequencing project: providing services to taxonomists for standard genome sequencing and annotation.</title>
        <authorList>
            <consortium name="The Broad Institute Genomics Platform"/>
            <consortium name="The Broad Institute Genome Sequencing Center for Infectious Disease"/>
            <person name="Wu L."/>
            <person name="Ma J."/>
        </authorList>
    </citation>
    <scope>NUCLEOTIDE SEQUENCE [LARGE SCALE GENOMIC DNA]</scope>
    <source>
        <strain evidence="2">JCM 16601</strain>
    </source>
</reference>
<evidence type="ECO:0000313" key="1">
    <source>
        <dbReference type="EMBL" id="GAA3961321.1"/>
    </source>
</evidence>
<comment type="caution">
    <text evidence="1">The sequence shown here is derived from an EMBL/GenBank/DDBJ whole genome shotgun (WGS) entry which is preliminary data.</text>
</comment>
<sequence length="92" mass="10682">MGKEEVGFWDFWTMRLLEQGLLDKGARTKSESCTILRAIFIKNVISNEQAQGKAGREEKSYTSDKRAAEQRIRFLTRTSFRNDIFISKNNDC</sequence>